<evidence type="ECO:0000313" key="2">
    <source>
        <dbReference type="Proteomes" id="UP000886520"/>
    </source>
</evidence>
<proteinExistence type="predicted"/>
<keyword evidence="2" id="KW-1185">Reference proteome</keyword>
<organism evidence="1 2">
    <name type="scientific">Adiantum capillus-veneris</name>
    <name type="common">Maidenhair fern</name>
    <dbReference type="NCBI Taxonomy" id="13818"/>
    <lineage>
        <taxon>Eukaryota</taxon>
        <taxon>Viridiplantae</taxon>
        <taxon>Streptophyta</taxon>
        <taxon>Embryophyta</taxon>
        <taxon>Tracheophyta</taxon>
        <taxon>Polypodiopsida</taxon>
        <taxon>Polypodiidae</taxon>
        <taxon>Polypodiales</taxon>
        <taxon>Pteridineae</taxon>
        <taxon>Pteridaceae</taxon>
        <taxon>Vittarioideae</taxon>
        <taxon>Adiantum</taxon>
    </lineage>
</organism>
<accession>A0A9D4V895</accession>
<dbReference type="EMBL" id="JABFUD020000004">
    <property type="protein sequence ID" value="KAI5081349.1"/>
    <property type="molecule type" value="Genomic_DNA"/>
</dbReference>
<dbReference type="Proteomes" id="UP000886520">
    <property type="component" value="Chromosome 4"/>
</dbReference>
<comment type="caution">
    <text evidence="1">The sequence shown here is derived from an EMBL/GenBank/DDBJ whole genome shotgun (WGS) entry which is preliminary data.</text>
</comment>
<evidence type="ECO:0000313" key="1">
    <source>
        <dbReference type="EMBL" id="KAI5081349.1"/>
    </source>
</evidence>
<name>A0A9D4V895_ADICA</name>
<gene>
    <name evidence="1" type="ORF">GOP47_0004532</name>
</gene>
<protein>
    <submittedName>
        <fullName evidence="1">Uncharacterized protein</fullName>
    </submittedName>
</protein>
<sequence length="121" mass="13672">MLRVGMHEFYISTFKSEWDEAAHLFCNLFPLGIKVHDTYTSKELSLKQGICLADGLIAAKKDVVQHLMFSSSNQARYALEFGDLVSLSTTFIQEGVVALKGMLANRKKKRKRNNKKFAKAT</sequence>
<reference evidence="1" key="1">
    <citation type="submission" date="2021-01" db="EMBL/GenBank/DDBJ databases">
        <title>Adiantum capillus-veneris genome.</title>
        <authorList>
            <person name="Fang Y."/>
            <person name="Liao Q."/>
        </authorList>
    </citation>
    <scope>NUCLEOTIDE SEQUENCE</scope>
    <source>
        <strain evidence="1">H3</strain>
        <tissue evidence="1">Leaf</tissue>
    </source>
</reference>
<dbReference type="AlphaFoldDB" id="A0A9D4V895"/>